<dbReference type="GO" id="GO:0045746">
    <property type="term" value="P:negative regulation of Notch signaling pathway"/>
    <property type="evidence" value="ECO:0007669"/>
    <property type="project" value="TreeGrafter"/>
</dbReference>
<comment type="subcellular location">
    <subcellularLocation>
        <location evidence="3">Cytoplasm</location>
        <location evidence="3">Perinuclear region</location>
    </subcellularLocation>
    <subcellularLocation>
        <location evidence="2">Nucleus</location>
    </subcellularLocation>
</comment>
<dbReference type="Pfam" id="PF13621">
    <property type="entry name" value="Cupin_8"/>
    <property type="match status" value="1"/>
</dbReference>
<keyword evidence="4" id="KW-0963">Cytoplasm</keyword>
<evidence type="ECO:0000256" key="3">
    <source>
        <dbReference type="ARBA" id="ARBA00004556"/>
    </source>
</evidence>
<dbReference type="GO" id="GO:0005634">
    <property type="term" value="C:nucleus"/>
    <property type="evidence" value="ECO:0007669"/>
    <property type="project" value="UniProtKB-SubCell"/>
</dbReference>
<dbReference type="Gene3D" id="1.10.287.1010">
    <property type="entry name" value="Clavaminate synthase-like"/>
    <property type="match status" value="1"/>
</dbReference>
<dbReference type="EC" id="1.14.11.n4" evidence="18"/>
<keyword evidence="6" id="KW-0223">Dioxygenase</keyword>
<evidence type="ECO:0000256" key="8">
    <source>
        <dbReference type="ARBA" id="ARBA00023002"/>
    </source>
</evidence>
<dbReference type="PANTHER" id="PTHR12461:SF105">
    <property type="entry name" value="HYPOXIA-INDUCIBLE FACTOR 1-ALPHA INHIBITOR"/>
    <property type="match status" value="1"/>
</dbReference>
<dbReference type="EC" id="1.14.11.30" evidence="17"/>
<evidence type="ECO:0000256" key="6">
    <source>
        <dbReference type="ARBA" id="ARBA00022964"/>
    </source>
</evidence>
<reference evidence="22" key="1">
    <citation type="submission" date="2021-12" db="EMBL/GenBank/DDBJ databases">
        <authorList>
            <person name="King R."/>
        </authorList>
    </citation>
    <scope>NUCLEOTIDE SEQUENCE</scope>
</reference>
<dbReference type="GO" id="GO:0046872">
    <property type="term" value="F:metal ion binding"/>
    <property type="evidence" value="ECO:0007669"/>
    <property type="project" value="UniProtKB-KW"/>
</dbReference>
<dbReference type="PROSITE" id="PS51184">
    <property type="entry name" value="JMJC"/>
    <property type="match status" value="1"/>
</dbReference>
<dbReference type="FunFam" id="1.10.287.1010:FF:000001">
    <property type="entry name" value="Hypoxia-inducible factor 1-alpha inhibitor"/>
    <property type="match status" value="1"/>
</dbReference>
<keyword evidence="7" id="KW-0007">Acetylation</keyword>
<evidence type="ECO:0000259" key="21">
    <source>
        <dbReference type="PROSITE" id="PS51184"/>
    </source>
</evidence>
<dbReference type="InterPro" id="IPR041667">
    <property type="entry name" value="Cupin_8"/>
</dbReference>
<dbReference type="InterPro" id="IPR003347">
    <property type="entry name" value="JmjC_dom"/>
</dbReference>
<proteinExistence type="predicted"/>
<dbReference type="GO" id="GO:0048471">
    <property type="term" value="C:perinuclear region of cytoplasm"/>
    <property type="evidence" value="ECO:0007669"/>
    <property type="project" value="UniProtKB-SubCell"/>
</dbReference>
<evidence type="ECO:0000256" key="17">
    <source>
        <dbReference type="ARBA" id="ARBA00066723"/>
    </source>
</evidence>
<comment type="catalytic activity">
    <reaction evidence="16">
        <text>L-histidyl-[ankyrin-repeat domain protein] + 2-oxoglutarate + O2 = (3S)-3-hydroxy-L-histidyl-[ankyrin-repeat domain protein] + succinate + CO2</text>
        <dbReference type="Rhea" id="RHEA:54264"/>
        <dbReference type="Rhea" id="RHEA-COMP:13836"/>
        <dbReference type="Rhea" id="RHEA-COMP:13837"/>
        <dbReference type="ChEBI" id="CHEBI:15379"/>
        <dbReference type="ChEBI" id="CHEBI:16526"/>
        <dbReference type="ChEBI" id="CHEBI:16810"/>
        <dbReference type="ChEBI" id="CHEBI:29979"/>
        <dbReference type="ChEBI" id="CHEBI:30031"/>
        <dbReference type="ChEBI" id="CHEBI:138021"/>
        <dbReference type="EC" id="1.14.11.n4"/>
    </reaction>
</comment>
<evidence type="ECO:0000256" key="13">
    <source>
        <dbReference type="ARBA" id="ARBA00051036"/>
    </source>
</evidence>
<dbReference type="InterPro" id="IPR027452">
    <property type="entry name" value="FIH-1_dom_II"/>
</dbReference>
<dbReference type="GO" id="GO:0036139">
    <property type="term" value="F:peptidyl-histidine dioxygenase activity"/>
    <property type="evidence" value="ECO:0007669"/>
    <property type="project" value="TreeGrafter"/>
</dbReference>
<feature type="domain" description="JmjC" evidence="21">
    <location>
        <begin position="146"/>
        <end position="297"/>
    </location>
</feature>
<dbReference type="GO" id="GO:0050793">
    <property type="term" value="P:regulation of developmental process"/>
    <property type="evidence" value="ECO:0007669"/>
    <property type="project" value="UniProtKB-ARBA"/>
</dbReference>
<evidence type="ECO:0000256" key="18">
    <source>
        <dbReference type="ARBA" id="ARBA00067043"/>
    </source>
</evidence>
<evidence type="ECO:0000256" key="12">
    <source>
        <dbReference type="ARBA" id="ARBA00023242"/>
    </source>
</evidence>
<dbReference type="GO" id="GO:0036140">
    <property type="term" value="F:[protein]-asparagine 3-dioxygenase activity"/>
    <property type="evidence" value="ECO:0007669"/>
    <property type="project" value="UniProtKB-EC"/>
</dbReference>
<comment type="cofactor">
    <cofactor evidence="1">
        <name>Fe(2+)</name>
        <dbReference type="ChEBI" id="CHEBI:29033"/>
    </cofactor>
</comment>
<keyword evidence="12" id="KW-0539">Nucleus</keyword>
<gene>
    <name evidence="22" type="ORF">MELIAE_LOCUS911</name>
</gene>
<evidence type="ECO:0000256" key="14">
    <source>
        <dbReference type="ARBA" id="ARBA00052029"/>
    </source>
</evidence>
<keyword evidence="9" id="KW-0408">Iron</keyword>
<evidence type="ECO:0000256" key="19">
    <source>
        <dbReference type="ARBA" id="ARBA00071441"/>
    </source>
</evidence>
<evidence type="ECO:0000256" key="15">
    <source>
        <dbReference type="ARBA" id="ARBA00052110"/>
    </source>
</evidence>
<dbReference type="PANTHER" id="PTHR12461">
    <property type="entry name" value="HYPOXIA-INDUCIBLE FACTOR 1 ALPHA INHIBITOR-RELATED"/>
    <property type="match status" value="1"/>
</dbReference>
<dbReference type="Proteomes" id="UP001154078">
    <property type="component" value="Chromosome 1"/>
</dbReference>
<evidence type="ECO:0000256" key="4">
    <source>
        <dbReference type="ARBA" id="ARBA00022490"/>
    </source>
</evidence>
<comment type="catalytic activity">
    <reaction evidence="13">
        <text>L-asparaginyl-[hypoxia-inducible factor alpha subunit] + 2-oxoglutarate + O2 = (3S)-3-hydroxy-L-asparaginyl-[hypoxia-inducible factor alpha subunit] + succinate + CO2</text>
        <dbReference type="Rhea" id="RHEA:54268"/>
        <dbReference type="Rhea" id="RHEA-COMP:13833"/>
        <dbReference type="Rhea" id="RHEA-COMP:13834"/>
        <dbReference type="ChEBI" id="CHEBI:15379"/>
        <dbReference type="ChEBI" id="CHEBI:16526"/>
        <dbReference type="ChEBI" id="CHEBI:16810"/>
        <dbReference type="ChEBI" id="CHEBI:30031"/>
        <dbReference type="ChEBI" id="CHEBI:50347"/>
        <dbReference type="ChEBI" id="CHEBI:138107"/>
        <dbReference type="EC" id="1.14.11.30"/>
    </reaction>
</comment>
<dbReference type="EMBL" id="OV121132">
    <property type="protein sequence ID" value="CAH0546820.1"/>
    <property type="molecule type" value="Genomic_DNA"/>
</dbReference>
<evidence type="ECO:0000313" key="22">
    <source>
        <dbReference type="EMBL" id="CAH0546820.1"/>
    </source>
</evidence>
<evidence type="ECO:0000256" key="9">
    <source>
        <dbReference type="ARBA" id="ARBA00023004"/>
    </source>
</evidence>
<accession>A0A9P0FC64</accession>
<evidence type="ECO:0000256" key="2">
    <source>
        <dbReference type="ARBA" id="ARBA00004123"/>
    </source>
</evidence>
<keyword evidence="11" id="KW-0804">Transcription</keyword>
<sequence length="337" mass="39809">MTSDKKQWDYSQLRKYDLNFEQIPRVYYKDSKIDELLALNRPVVITGSNIVKPACERWNLEFLEDHLGNSDHTVYVSRNHVFKYYDEKKILSKSNPKGVKFKPPTRIVEMKVYEFMQKIRDWRHGDDRIYLQQSLNASVGQAIAEDFVRFDWQYVNGKQDKHNWGPLTSNLLFVAMEGNVTPCHYDEQQNFFAQVYGYKRCILFPPNQFECLYPHPIFHPHDRQSMVDFEKPDYNKFPKFKQAKGFETVLGPGDVLYIPIYWWHHVESLLSGGPTITINFWFKGGPTNIEYPLNDHQKVSIMRNIEKMLVEVLQDPKEVGPLLRTMVLGRFTENINN</sequence>
<dbReference type="InterPro" id="IPR014710">
    <property type="entry name" value="RmlC-like_jellyroll"/>
</dbReference>
<dbReference type="OrthoDB" id="47172at2759"/>
<dbReference type="Gene3D" id="2.60.120.10">
    <property type="entry name" value="Jelly Rolls"/>
    <property type="match status" value="1"/>
</dbReference>
<evidence type="ECO:0000313" key="23">
    <source>
        <dbReference type="Proteomes" id="UP001154078"/>
    </source>
</evidence>
<comment type="catalytic activity">
    <reaction evidence="15">
        <text>L-aspartyl-[ankyrin-repeat domain protein] + 2-oxoglutarate + O2 = (3S)-3-hydroxy-L-aspartyl-[ankyrin-repeat domain protein] + succinate + CO2</text>
        <dbReference type="Rhea" id="RHEA:54280"/>
        <dbReference type="Rhea" id="RHEA-COMP:13843"/>
        <dbReference type="Rhea" id="RHEA-COMP:13844"/>
        <dbReference type="ChEBI" id="CHEBI:15379"/>
        <dbReference type="ChEBI" id="CHEBI:16526"/>
        <dbReference type="ChEBI" id="CHEBI:16810"/>
        <dbReference type="ChEBI" id="CHEBI:29961"/>
        <dbReference type="ChEBI" id="CHEBI:30031"/>
        <dbReference type="ChEBI" id="CHEBI:138111"/>
        <dbReference type="EC" id="1.14.11.n4"/>
    </reaction>
</comment>
<dbReference type="SMART" id="SM00558">
    <property type="entry name" value="JmjC"/>
    <property type="match status" value="1"/>
</dbReference>
<evidence type="ECO:0000256" key="11">
    <source>
        <dbReference type="ARBA" id="ARBA00023163"/>
    </source>
</evidence>
<evidence type="ECO:0000256" key="1">
    <source>
        <dbReference type="ARBA" id="ARBA00001954"/>
    </source>
</evidence>
<dbReference type="SUPFAM" id="SSF51197">
    <property type="entry name" value="Clavaminate synthase-like"/>
    <property type="match status" value="1"/>
</dbReference>
<name>A0A9P0FC64_BRAAE</name>
<comment type="catalytic activity">
    <reaction evidence="14">
        <text>L-asparaginyl-[ankyrin-repeat domain protein] + 2-oxoglutarate + O2 = (3S)-3-hydroxy-L-asparaginyl-[ankyrin-repeat domain protein] + succinate + CO2</text>
        <dbReference type="Rhea" id="RHEA:54272"/>
        <dbReference type="Rhea" id="RHEA-COMP:13838"/>
        <dbReference type="Rhea" id="RHEA-COMP:13839"/>
        <dbReference type="ChEBI" id="CHEBI:15379"/>
        <dbReference type="ChEBI" id="CHEBI:16526"/>
        <dbReference type="ChEBI" id="CHEBI:16810"/>
        <dbReference type="ChEBI" id="CHEBI:30031"/>
        <dbReference type="ChEBI" id="CHEBI:50347"/>
        <dbReference type="ChEBI" id="CHEBI:138107"/>
        <dbReference type="EC" id="1.14.11.n4"/>
    </reaction>
</comment>
<evidence type="ECO:0000256" key="5">
    <source>
        <dbReference type="ARBA" id="ARBA00022723"/>
    </source>
</evidence>
<keyword evidence="23" id="KW-1185">Reference proteome</keyword>
<dbReference type="FunFam" id="2.60.120.10:FF:000042">
    <property type="entry name" value="Hypoxia-inducible factor 1-alpha inhibitor"/>
    <property type="match status" value="1"/>
</dbReference>
<protein>
    <recommendedName>
        <fullName evidence="19">Hypoxia-inducible factor 1-alpha inhibitor</fullName>
        <ecNumber evidence="17">1.14.11.30</ecNumber>
        <ecNumber evidence="18">1.14.11.n4</ecNumber>
    </recommendedName>
    <alternativeName>
        <fullName evidence="20">Hypoxia-inducible factor asparagine hydroxylase</fullName>
    </alternativeName>
</protein>
<keyword evidence="10" id="KW-0805">Transcription regulation</keyword>
<evidence type="ECO:0000256" key="10">
    <source>
        <dbReference type="ARBA" id="ARBA00023015"/>
    </source>
</evidence>
<evidence type="ECO:0000256" key="20">
    <source>
        <dbReference type="ARBA" id="ARBA00081779"/>
    </source>
</evidence>
<evidence type="ECO:0000256" key="7">
    <source>
        <dbReference type="ARBA" id="ARBA00022990"/>
    </source>
</evidence>
<keyword evidence="8" id="KW-0560">Oxidoreductase</keyword>
<organism evidence="22 23">
    <name type="scientific">Brassicogethes aeneus</name>
    <name type="common">Rape pollen beetle</name>
    <name type="synonym">Meligethes aeneus</name>
    <dbReference type="NCBI Taxonomy" id="1431903"/>
    <lineage>
        <taxon>Eukaryota</taxon>
        <taxon>Metazoa</taxon>
        <taxon>Ecdysozoa</taxon>
        <taxon>Arthropoda</taxon>
        <taxon>Hexapoda</taxon>
        <taxon>Insecta</taxon>
        <taxon>Pterygota</taxon>
        <taxon>Neoptera</taxon>
        <taxon>Endopterygota</taxon>
        <taxon>Coleoptera</taxon>
        <taxon>Polyphaga</taxon>
        <taxon>Cucujiformia</taxon>
        <taxon>Nitidulidae</taxon>
        <taxon>Meligethinae</taxon>
        <taxon>Brassicogethes</taxon>
    </lineage>
</organism>
<dbReference type="GO" id="GO:0071532">
    <property type="term" value="F:ankyrin repeat binding"/>
    <property type="evidence" value="ECO:0007669"/>
    <property type="project" value="TreeGrafter"/>
</dbReference>
<keyword evidence="5" id="KW-0479">Metal-binding</keyword>
<evidence type="ECO:0000256" key="16">
    <source>
        <dbReference type="ARBA" id="ARBA00052824"/>
    </source>
</evidence>
<dbReference type="AlphaFoldDB" id="A0A9P0FC64"/>